<evidence type="ECO:0000313" key="2">
    <source>
        <dbReference type="Proteomes" id="UP000005239"/>
    </source>
</evidence>
<dbReference type="PANTHER" id="PTHR47520">
    <property type="entry name" value="CX DOMAIN-CONTAINING PROTEIN-RELATED"/>
    <property type="match status" value="1"/>
</dbReference>
<dbReference type="AlphaFoldDB" id="A0A2A6BE37"/>
<name>A0A2A6BE37_PRIPA</name>
<evidence type="ECO:0000313" key="1">
    <source>
        <dbReference type="EnsemblMetazoa" id="PPA39300.1"/>
    </source>
</evidence>
<gene>
    <name evidence="1" type="primary">WBGene00277669</name>
</gene>
<organism evidence="1 2">
    <name type="scientific">Pristionchus pacificus</name>
    <name type="common">Parasitic nematode worm</name>
    <dbReference type="NCBI Taxonomy" id="54126"/>
    <lineage>
        <taxon>Eukaryota</taxon>
        <taxon>Metazoa</taxon>
        <taxon>Ecdysozoa</taxon>
        <taxon>Nematoda</taxon>
        <taxon>Chromadorea</taxon>
        <taxon>Rhabditida</taxon>
        <taxon>Rhabditina</taxon>
        <taxon>Diplogasteromorpha</taxon>
        <taxon>Diplogasteroidea</taxon>
        <taxon>Neodiplogasteridae</taxon>
        <taxon>Pristionchus</taxon>
    </lineage>
</organism>
<dbReference type="EnsemblMetazoa" id="PPA39300.1">
    <property type="protein sequence ID" value="PPA39300.1"/>
    <property type="gene ID" value="WBGene00277669"/>
</dbReference>
<accession>A0A2A6BE37</accession>
<keyword evidence="2" id="KW-1185">Reference proteome</keyword>
<dbReference type="InterPro" id="IPR021684">
    <property type="entry name" value="WBP1-like"/>
</dbReference>
<proteinExistence type="predicted"/>
<accession>A0A8R1YU42</accession>
<dbReference type="Proteomes" id="UP000005239">
    <property type="component" value="Unassembled WGS sequence"/>
</dbReference>
<dbReference type="Pfam" id="PF11669">
    <property type="entry name" value="WBP-1"/>
    <property type="match status" value="1"/>
</dbReference>
<sequence>MIFLLTFLLSLTLATDGNWTSTPHLPRNGSITDISTTINGTDGSSIVIPLIVNGKLGRDKPNRLNNRSYHLNIIGGSFNGNELSSKCKQIKDERDNIHIVCSSETIGRCSREGNVKDLRVNSISIIDSNDSFDISWNCPSGEICCDYGCCQSDGFDWEVAVISIVILFIFLLLLLFIYCCYCRNKREEKTHRHPFPTVSIRSHQRKSSIRIRVLSDPSHSLNSTHLSSSSLPSSQLIRYPTAPAVSYSDPSPNYSPYPLIINPTAPPLTSSERSLPDENITYKSTR</sequence>
<reference evidence="1" key="2">
    <citation type="submission" date="2022-06" db="UniProtKB">
        <authorList>
            <consortium name="EnsemblMetazoa"/>
        </authorList>
    </citation>
    <scope>IDENTIFICATION</scope>
    <source>
        <strain evidence="1">PS312</strain>
    </source>
</reference>
<protein>
    <submittedName>
        <fullName evidence="1">Uncharacterized protein</fullName>
    </submittedName>
</protein>
<reference evidence="2" key="1">
    <citation type="journal article" date="2008" name="Nat. Genet.">
        <title>The Pristionchus pacificus genome provides a unique perspective on nematode lifestyle and parasitism.</title>
        <authorList>
            <person name="Dieterich C."/>
            <person name="Clifton S.W."/>
            <person name="Schuster L.N."/>
            <person name="Chinwalla A."/>
            <person name="Delehaunty K."/>
            <person name="Dinkelacker I."/>
            <person name="Fulton L."/>
            <person name="Fulton R."/>
            <person name="Godfrey J."/>
            <person name="Minx P."/>
            <person name="Mitreva M."/>
            <person name="Roeseler W."/>
            <person name="Tian H."/>
            <person name="Witte H."/>
            <person name="Yang S.P."/>
            <person name="Wilson R.K."/>
            <person name="Sommer R.J."/>
        </authorList>
    </citation>
    <scope>NUCLEOTIDE SEQUENCE [LARGE SCALE GENOMIC DNA]</scope>
    <source>
        <strain evidence="2">PS312</strain>
    </source>
</reference>